<evidence type="ECO:0000256" key="4">
    <source>
        <dbReference type="ARBA" id="ARBA00022692"/>
    </source>
</evidence>
<dbReference type="PANTHER" id="PTHR31187">
    <property type="match status" value="1"/>
</dbReference>
<sequence>MQGGLGDLSGRPFPPKPVEKKVAAPAPQAAASDAPAPEPKKFLGFEPLTWAKILPLGAMFFSILFNYTILRDTKDVLVVTAPGSGAEIIPFLKTWVNLTKPIMPIPVSLITSNFAIEQADLTLVAGLNRALEEGVADRWSAAVLRFLADAGVKTPEGLSANVM</sequence>
<evidence type="ECO:0000256" key="3">
    <source>
        <dbReference type="ARBA" id="ARBA00022448"/>
    </source>
</evidence>
<keyword evidence="4 9" id="KW-0812">Transmembrane</keyword>
<dbReference type="Proteomes" id="UP000075714">
    <property type="component" value="Unassembled WGS sequence"/>
</dbReference>
<gene>
    <name evidence="11" type="ORF">GPECTOR_24g174</name>
</gene>
<evidence type="ECO:0000256" key="9">
    <source>
        <dbReference type="RuleBase" id="RU363121"/>
    </source>
</evidence>
<evidence type="ECO:0000256" key="1">
    <source>
        <dbReference type="ARBA" id="ARBA00004141"/>
    </source>
</evidence>
<keyword evidence="9" id="KW-0150">Chloroplast</keyword>
<feature type="transmembrane region" description="Helical" evidence="9">
    <location>
        <begin position="50"/>
        <end position="70"/>
    </location>
</feature>
<protein>
    <recommendedName>
        <fullName evidence="9">ADP,ATP carrier protein</fullName>
    </recommendedName>
</protein>
<proteinExistence type="inferred from homology"/>
<comment type="caution">
    <text evidence="9">Lacks conserved residue(s) required for the propagation of feature annotation.</text>
</comment>
<keyword evidence="7 9" id="KW-1133">Transmembrane helix</keyword>
<name>A0A150GGY0_GONPE</name>
<comment type="subcellular location">
    <subcellularLocation>
        <location evidence="1">Membrane</location>
        <topology evidence="1">Multi-pass membrane protein</topology>
    </subcellularLocation>
    <subcellularLocation>
        <location evidence="9">Plastid</location>
        <location evidence="9">Chloroplast membrane</location>
        <topology evidence="9">Multi-pass membrane protein</topology>
    </subcellularLocation>
</comment>
<keyword evidence="8 9" id="KW-0472">Membrane</keyword>
<evidence type="ECO:0000313" key="11">
    <source>
        <dbReference type="EMBL" id="KXZ48885.1"/>
    </source>
</evidence>
<evidence type="ECO:0000256" key="5">
    <source>
        <dbReference type="ARBA" id="ARBA00022741"/>
    </source>
</evidence>
<evidence type="ECO:0000313" key="12">
    <source>
        <dbReference type="Proteomes" id="UP000075714"/>
    </source>
</evidence>
<accession>A0A150GGY0</accession>
<dbReference type="GO" id="GO:0005471">
    <property type="term" value="F:ATP:ADP antiporter activity"/>
    <property type="evidence" value="ECO:0007669"/>
    <property type="project" value="InterPro"/>
</dbReference>
<comment type="caution">
    <text evidence="11">The sequence shown here is derived from an EMBL/GenBank/DDBJ whole genome shotgun (WGS) entry which is preliminary data.</text>
</comment>
<evidence type="ECO:0000256" key="2">
    <source>
        <dbReference type="ARBA" id="ARBA00007127"/>
    </source>
</evidence>
<evidence type="ECO:0000256" key="6">
    <source>
        <dbReference type="ARBA" id="ARBA00022840"/>
    </source>
</evidence>
<organism evidence="11 12">
    <name type="scientific">Gonium pectorale</name>
    <name type="common">Green alga</name>
    <dbReference type="NCBI Taxonomy" id="33097"/>
    <lineage>
        <taxon>Eukaryota</taxon>
        <taxon>Viridiplantae</taxon>
        <taxon>Chlorophyta</taxon>
        <taxon>core chlorophytes</taxon>
        <taxon>Chlorophyceae</taxon>
        <taxon>CS clade</taxon>
        <taxon>Chlamydomonadales</taxon>
        <taxon>Volvocaceae</taxon>
        <taxon>Gonium</taxon>
    </lineage>
</organism>
<comment type="similarity">
    <text evidence="2 9">Belongs to the ADP/ATP translocase tlc family.</text>
</comment>
<dbReference type="STRING" id="33097.A0A150GGY0"/>
<keyword evidence="6 9" id="KW-0067">ATP-binding</keyword>
<evidence type="ECO:0000256" key="10">
    <source>
        <dbReference type="SAM" id="MobiDB-lite"/>
    </source>
</evidence>
<dbReference type="PANTHER" id="PTHR31187:SF1">
    <property type="entry name" value="ADP,ATP CARRIER PROTEIN 1"/>
    <property type="match status" value="1"/>
</dbReference>
<dbReference type="EMBL" id="LSYV01000025">
    <property type="protein sequence ID" value="KXZ48885.1"/>
    <property type="molecule type" value="Genomic_DNA"/>
</dbReference>
<keyword evidence="12" id="KW-1185">Reference proteome</keyword>
<dbReference type="OrthoDB" id="2190844at2759"/>
<dbReference type="InterPro" id="IPR004667">
    <property type="entry name" value="ADP_ATP_car_bac_type"/>
</dbReference>
<keyword evidence="9" id="KW-0934">Plastid</keyword>
<evidence type="ECO:0000256" key="7">
    <source>
        <dbReference type="ARBA" id="ARBA00022989"/>
    </source>
</evidence>
<feature type="compositionally biased region" description="Low complexity" evidence="10">
    <location>
        <begin position="23"/>
        <end position="35"/>
    </location>
</feature>
<dbReference type="Pfam" id="PF03219">
    <property type="entry name" value="TLC"/>
    <property type="match status" value="1"/>
</dbReference>
<feature type="region of interest" description="Disordered" evidence="10">
    <location>
        <begin position="1"/>
        <end position="36"/>
    </location>
</feature>
<evidence type="ECO:0000256" key="8">
    <source>
        <dbReference type="ARBA" id="ARBA00023136"/>
    </source>
</evidence>
<reference evidence="12" key="1">
    <citation type="journal article" date="2016" name="Nat. Commun.">
        <title>The Gonium pectorale genome demonstrates co-option of cell cycle regulation during the evolution of multicellularity.</title>
        <authorList>
            <person name="Hanschen E.R."/>
            <person name="Marriage T.N."/>
            <person name="Ferris P.J."/>
            <person name="Hamaji T."/>
            <person name="Toyoda A."/>
            <person name="Fujiyama A."/>
            <person name="Neme R."/>
            <person name="Noguchi H."/>
            <person name="Minakuchi Y."/>
            <person name="Suzuki M."/>
            <person name="Kawai-Toyooka H."/>
            <person name="Smith D.R."/>
            <person name="Sparks H."/>
            <person name="Anderson J."/>
            <person name="Bakaric R."/>
            <person name="Luria V."/>
            <person name="Karger A."/>
            <person name="Kirschner M.W."/>
            <person name="Durand P.M."/>
            <person name="Michod R.E."/>
            <person name="Nozaki H."/>
            <person name="Olson B.J."/>
        </authorList>
    </citation>
    <scope>NUCLEOTIDE SEQUENCE [LARGE SCALE GENOMIC DNA]</scope>
    <source>
        <strain evidence="12">NIES-2863</strain>
    </source>
</reference>
<keyword evidence="3 9" id="KW-0813">Transport</keyword>
<dbReference type="AlphaFoldDB" id="A0A150GGY0"/>
<dbReference type="GO" id="GO:0005524">
    <property type="term" value="F:ATP binding"/>
    <property type="evidence" value="ECO:0007669"/>
    <property type="project" value="UniProtKB-KW"/>
</dbReference>
<keyword evidence="5 9" id="KW-0547">Nucleotide-binding</keyword>
<dbReference type="GO" id="GO:0031969">
    <property type="term" value="C:chloroplast membrane"/>
    <property type="evidence" value="ECO:0007669"/>
    <property type="project" value="UniProtKB-SubCell"/>
</dbReference>